<dbReference type="InterPro" id="IPR027417">
    <property type="entry name" value="P-loop_NTPase"/>
</dbReference>
<dbReference type="CDD" id="cd01130">
    <property type="entry name" value="VirB11-like_ATPase"/>
    <property type="match status" value="1"/>
</dbReference>
<evidence type="ECO:0000259" key="2">
    <source>
        <dbReference type="Pfam" id="PF00437"/>
    </source>
</evidence>
<dbReference type="Gene3D" id="3.30.450.380">
    <property type="match status" value="1"/>
</dbReference>
<evidence type="ECO:0000313" key="3">
    <source>
        <dbReference type="EMBL" id="OIQ78057.1"/>
    </source>
</evidence>
<comment type="similarity">
    <text evidence="1">Belongs to the GSP E family.</text>
</comment>
<dbReference type="GO" id="GO:0016887">
    <property type="term" value="F:ATP hydrolysis activity"/>
    <property type="evidence" value="ECO:0007669"/>
    <property type="project" value="InterPro"/>
</dbReference>
<dbReference type="SUPFAM" id="SSF52540">
    <property type="entry name" value="P-loop containing nucleoside triphosphate hydrolases"/>
    <property type="match status" value="1"/>
</dbReference>
<organism evidence="3">
    <name type="scientific">mine drainage metagenome</name>
    <dbReference type="NCBI Taxonomy" id="410659"/>
    <lineage>
        <taxon>unclassified sequences</taxon>
        <taxon>metagenomes</taxon>
        <taxon>ecological metagenomes</taxon>
    </lineage>
</organism>
<gene>
    <name evidence="3" type="ORF">GALL_402470</name>
</gene>
<dbReference type="InterPro" id="IPR050921">
    <property type="entry name" value="T4SS_GSP_E_ATPase"/>
</dbReference>
<proteinExistence type="inferred from homology"/>
<dbReference type="Gene3D" id="3.40.50.300">
    <property type="entry name" value="P-loop containing nucleotide triphosphate hydrolases"/>
    <property type="match status" value="1"/>
</dbReference>
<feature type="domain" description="Bacterial type II secretion system protein E" evidence="2">
    <location>
        <begin position="62"/>
        <end position="336"/>
    </location>
</feature>
<dbReference type="AlphaFoldDB" id="A0A1J5Q2X6"/>
<dbReference type="Pfam" id="PF00437">
    <property type="entry name" value="T2SSE"/>
    <property type="match status" value="1"/>
</dbReference>
<dbReference type="EMBL" id="MLJW01001480">
    <property type="protein sequence ID" value="OIQ78057.1"/>
    <property type="molecule type" value="Genomic_DNA"/>
</dbReference>
<reference evidence="3" key="1">
    <citation type="submission" date="2016-10" db="EMBL/GenBank/DDBJ databases">
        <title>Sequence of Gallionella enrichment culture.</title>
        <authorList>
            <person name="Poehlein A."/>
            <person name="Muehling M."/>
            <person name="Daniel R."/>
        </authorList>
    </citation>
    <scope>NUCLEOTIDE SEQUENCE</scope>
</reference>
<comment type="caution">
    <text evidence="3">The sequence shown here is derived from an EMBL/GenBank/DDBJ whole genome shotgun (WGS) entry which is preliminary data.</text>
</comment>
<dbReference type="PANTHER" id="PTHR30486">
    <property type="entry name" value="TWITCHING MOTILITY PROTEIN PILT"/>
    <property type="match status" value="1"/>
</dbReference>
<protein>
    <submittedName>
        <fullName evidence="3">Putative conjugal transfer proteinc</fullName>
    </submittedName>
</protein>
<name>A0A1J5Q2X6_9ZZZZ</name>
<dbReference type="InterPro" id="IPR001482">
    <property type="entry name" value="T2SS/T4SS_dom"/>
</dbReference>
<dbReference type="PANTHER" id="PTHR30486:SF6">
    <property type="entry name" value="TYPE IV PILUS RETRACTATION ATPASE PILT"/>
    <property type="match status" value="1"/>
</dbReference>
<accession>A0A1J5Q2X6</accession>
<sequence length="387" mass="42312">MSKVDREIAASVRSELLRRSQSTRVESQMVAQVIDDELYRRDLSDGERLELQRSVHDLVSGFGSLQPLLQDPSIEEIWLNSPSRIFVARSGRSELTTLVMTNSEVRDAVERMLAGSNRRLDLSNPFVDATLADGSRLHVVIPDVTAKHWCLNIRKHVLRAATLSDLVDQSVLDHAAAEYLTRSVAAGKNIIVSGGTQAGKTTLLNCLISAVPSYERVITVEEVFELSPQVADLVSMQTRQANLEGEGEITLRRLIKEALRMRPSRVIVGEVRGAEALDLLIALNSGLPGMASIHANSAREAVKKLAILPLLAGENVRHDFITPTVASAIDLVVHCQLDAKTGHRRIFEIVSLAPSESGDEIDVLDVFTRKGDQLIAAGDIEPGQSND</sequence>
<evidence type="ECO:0000256" key="1">
    <source>
        <dbReference type="ARBA" id="ARBA00006611"/>
    </source>
</evidence>